<keyword evidence="1" id="KW-1133">Transmembrane helix</keyword>
<dbReference type="InterPro" id="IPR043128">
    <property type="entry name" value="Rev_trsase/Diguanyl_cyclase"/>
</dbReference>
<dbReference type="PANTHER" id="PTHR44757:SF2">
    <property type="entry name" value="BIOFILM ARCHITECTURE MAINTENANCE PROTEIN MBAA"/>
    <property type="match status" value="1"/>
</dbReference>
<dbReference type="Proteomes" id="UP000258927">
    <property type="component" value="Chromosome"/>
</dbReference>
<dbReference type="PROSITE" id="PS50883">
    <property type="entry name" value="EAL"/>
    <property type="match status" value="1"/>
</dbReference>
<dbReference type="InterPro" id="IPR000160">
    <property type="entry name" value="GGDEF_dom"/>
</dbReference>
<feature type="transmembrane region" description="Helical" evidence="1">
    <location>
        <begin position="152"/>
        <end position="168"/>
    </location>
</feature>
<dbReference type="CDD" id="cd01949">
    <property type="entry name" value="GGDEF"/>
    <property type="match status" value="1"/>
</dbReference>
<dbReference type="SMART" id="SM00267">
    <property type="entry name" value="GGDEF"/>
    <property type="match status" value="1"/>
</dbReference>
<feature type="transmembrane region" description="Helical" evidence="1">
    <location>
        <begin position="98"/>
        <end position="117"/>
    </location>
</feature>
<dbReference type="NCBIfam" id="TIGR00254">
    <property type="entry name" value="GGDEF"/>
    <property type="match status" value="1"/>
</dbReference>
<dbReference type="InterPro" id="IPR029787">
    <property type="entry name" value="Nucleotide_cyclase"/>
</dbReference>
<gene>
    <name evidence="4" type="ORF">MXMO3_01477</name>
</gene>
<feature type="transmembrane region" description="Helical" evidence="1">
    <location>
        <begin position="174"/>
        <end position="192"/>
    </location>
</feature>
<keyword evidence="1" id="KW-0812">Transmembrane</keyword>
<feature type="domain" description="GGDEF" evidence="3">
    <location>
        <begin position="255"/>
        <end position="389"/>
    </location>
</feature>
<dbReference type="InterPro" id="IPR052155">
    <property type="entry name" value="Biofilm_reg_signaling"/>
</dbReference>
<organism evidence="4 5">
    <name type="scientific">Maritalea myrionectae</name>
    <dbReference type="NCBI Taxonomy" id="454601"/>
    <lineage>
        <taxon>Bacteria</taxon>
        <taxon>Pseudomonadati</taxon>
        <taxon>Pseudomonadota</taxon>
        <taxon>Alphaproteobacteria</taxon>
        <taxon>Hyphomicrobiales</taxon>
        <taxon>Devosiaceae</taxon>
        <taxon>Maritalea</taxon>
    </lineage>
</organism>
<evidence type="ECO:0000259" key="2">
    <source>
        <dbReference type="PROSITE" id="PS50883"/>
    </source>
</evidence>
<keyword evidence="5" id="KW-1185">Reference proteome</keyword>
<evidence type="ECO:0000313" key="5">
    <source>
        <dbReference type="Proteomes" id="UP000258927"/>
    </source>
</evidence>
<dbReference type="CDD" id="cd01948">
    <property type="entry name" value="EAL"/>
    <property type="match status" value="1"/>
</dbReference>
<feature type="domain" description="EAL" evidence="2">
    <location>
        <begin position="398"/>
        <end position="648"/>
    </location>
</feature>
<feature type="transmembrane region" description="Helical" evidence="1">
    <location>
        <begin position="129"/>
        <end position="147"/>
    </location>
</feature>
<reference evidence="4 5" key="1">
    <citation type="submission" date="2017-05" db="EMBL/GenBank/DDBJ databases">
        <title>Genome Analysis of Maritalea myrionectae HL2708#5.</title>
        <authorList>
            <consortium name="Cotde Inc.-PKNU"/>
            <person name="Jang D."/>
            <person name="Oh H.-M."/>
        </authorList>
    </citation>
    <scope>NUCLEOTIDE SEQUENCE [LARGE SCALE GENOMIC DNA]</scope>
    <source>
        <strain evidence="4 5">HL2708#5</strain>
    </source>
</reference>
<feature type="transmembrane region" description="Helical" evidence="1">
    <location>
        <begin position="56"/>
        <end position="77"/>
    </location>
</feature>
<evidence type="ECO:0000256" key="1">
    <source>
        <dbReference type="SAM" id="Phobius"/>
    </source>
</evidence>
<keyword evidence="1" id="KW-0472">Membrane</keyword>
<dbReference type="PROSITE" id="PS50887">
    <property type="entry name" value="GGDEF"/>
    <property type="match status" value="1"/>
</dbReference>
<dbReference type="InterPro" id="IPR035919">
    <property type="entry name" value="EAL_sf"/>
</dbReference>
<proteinExistence type="predicted"/>
<dbReference type="Gene3D" id="3.20.20.450">
    <property type="entry name" value="EAL domain"/>
    <property type="match status" value="1"/>
</dbReference>
<dbReference type="InterPro" id="IPR001633">
    <property type="entry name" value="EAL_dom"/>
</dbReference>
<dbReference type="STRING" id="1122213.GCA_000423365_01316"/>
<dbReference type="PANTHER" id="PTHR44757">
    <property type="entry name" value="DIGUANYLATE CYCLASE DGCP"/>
    <property type="match status" value="1"/>
</dbReference>
<dbReference type="KEGG" id="mmyr:MXMO3_01477"/>
<dbReference type="Gene3D" id="3.30.70.270">
    <property type="match status" value="1"/>
</dbReference>
<accession>A0A2R4MD94</accession>
<feature type="transmembrane region" description="Helical" evidence="1">
    <location>
        <begin position="32"/>
        <end position="50"/>
    </location>
</feature>
<name>A0A2R4MD94_9HYPH</name>
<dbReference type="SUPFAM" id="SSF55073">
    <property type="entry name" value="Nucleotide cyclase"/>
    <property type="match status" value="1"/>
</dbReference>
<evidence type="ECO:0000313" key="4">
    <source>
        <dbReference type="EMBL" id="AVX04007.1"/>
    </source>
</evidence>
<dbReference type="Pfam" id="PF00990">
    <property type="entry name" value="GGDEF"/>
    <property type="match status" value="1"/>
</dbReference>
<dbReference type="Pfam" id="PF00563">
    <property type="entry name" value="EAL"/>
    <property type="match status" value="1"/>
</dbReference>
<dbReference type="SMART" id="SM00052">
    <property type="entry name" value="EAL"/>
    <property type="match status" value="1"/>
</dbReference>
<sequence length="657" mass="73676">MISRVASWFKAAVLIDGSNEPLMRAQLRMLRFRLPFVYLLTFSALLVVAQRRLVDGFDPVIVIGTAILVAVSLWRIVHWVRFKGKELDAQQLQKQLQNIVYAAAGLGIVFTSWAIFAMSQSSTTAHKEVGFFVLLSLLGALFCLAYLRQAAVALVVSVGVPLYVWSWIAQLDLFSALTFHFLFVVTIITLVTRSFGFDFERFIDHRTRLYAAKADARAQAKEMRDLAFKDMLTDLANRRGFFNYLEKHFPTRSDQVLTLGLIDLDGFKPINDIYGHPAGDDLLCKVSRRLVEFLGEEVFVARVGGDEFALITRHKMSDHEVVALGRAVCAALKVPFVLKTGVQVKLSASIGFARAGIDAADAEKLFERADHALYYAKTYNIGHALLFEQKHERITRDSAEIAQGLRDSQFIDEMEMVFQPVVSAANNNITAVEALARWHRPDGLEILPNRFIPVAEAMGLMNKLTLALFEKATDSMLKLPKYLRLSFNLSPADVIEPHVVKALIETTRQKGISPNRIIFEISENVLHDHLEQAEKMLNQLSDFGFTIALDDFGGRISNFNHLHQLPIDVVKLDSELICDLRFSTQSRILVQKIVELAQGLGLRVVAQGISSSDHLHVLEGLGCQYYQGFHFARPMSHQKLVNLLHTQDGQLGKQGVA</sequence>
<protein>
    <submittedName>
        <fullName evidence="4">Diguanylate cyclase VdcA</fullName>
    </submittedName>
</protein>
<dbReference type="EMBL" id="CP021330">
    <property type="protein sequence ID" value="AVX04007.1"/>
    <property type="molecule type" value="Genomic_DNA"/>
</dbReference>
<dbReference type="AlphaFoldDB" id="A0A2R4MD94"/>
<evidence type="ECO:0000259" key="3">
    <source>
        <dbReference type="PROSITE" id="PS50887"/>
    </source>
</evidence>
<dbReference type="SUPFAM" id="SSF141868">
    <property type="entry name" value="EAL domain-like"/>
    <property type="match status" value="1"/>
</dbReference>